<comment type="caution">
    <text evidence="2">The sequence shown here is derived from an EMBL/GenBank/DDBJ whole genome shotgun (WGS) entry which is preliminary data.</text>
</comment>
<dbReference type="EMBL" id="BSNN01000008">
    <property type="protein sequence ID" value="GLQ36224.1"/>
    <property type="molecule type" value="Genomic_DNA"/>
</dbReference>
<dbReference type="PANTHER" id="PTHR43707:SF1">
    <property type="entry name" value="HISTIDINE--TRNA LIGASE, MITOCHONDRIAL-RELATED"/>
    <property type="match status" value="1"/>
</dbReference>
<dbReference type="InterPro" id="IPR004516">
    <property type="entry name" value="HisRS/HisZ"/>
</dbReference>
<organism evidence="2 3">
    <name type="scientific">Amylibacter marinus</name>
    <dbReference type="NCBI Taxonomy" id="1475483"/>
    <lineage>
        <taxon>Bacteria</taxon>
        <taxon>Pseudomonadati</taxon>
        <taxon>Pseudomonadota</taxon>
        <taxon>Alphaproteobacteria</taxon>
        <taxon>Rhodobacterales</taxon>
        <taxon>Paracoccaceae</taxon>
        <taxon>Amylibacter</taxon>
    </lineage>
</organism>
<protein>
    <submittedName>
        <fullName evidence="2">ATP phosphoribosyltransferase regulatory subunit</fullName>
    </submittedName>
</protein>
<dbReference type="Gene3D" id="3.30.930.10">
    <property type="entry name" value="Bira Bifunctional Protein, Domain 2"/>
    <property type="match status" value="1"/>
</dbReference>
<accession>A0ABQ5VYF2</accession>
<dbReference type="Proteomes" id="UP001156694">
    <property type="component" value="Unassembled WGS sequence"/>
</dbReference>
<gene>
    <name evidence="2" type="ORF">GCM10007939_25080</name>
</gene>
<evidence type="ECO:0000313" key="3">
    <source>
        <dbReference type="Proteomes" id="UP001156694"/>
    </source>
</evidence>
<dbReference type="PANTHER" id="PTHR43707">
    <property type="entry name" value="HISTIDYL-TRNA SYNTHETASE"/>
    <property type="match status" value="1"/>
</dbReference>
<dbReference type="SUPFAM" id="SSF55681">
    <property type="entry name" value="Class II aaRS and biotin synthetases"/>
    <property type="match status" value="1"/>
</dbReference>
<keyword evidence="2" id="KW-0328">Glycosyltransferase</keyword>
<keyword evidence="3" id="KW-1185">Reference proteome</keyword>
<sequence length="364" mass="39506">MQNDRRAAIRAEAARLEAAFADAGALRIEADALLPAEVLLDLYGEDIRSRAYVTHDPVLGERMLRPDFTLPIVEQHMTEGEEPARYTYNGPVWRMQDAGSSRATEFVQVGFELFDRADPAGSDAEVFALFRDLMPDGLEVHSGDVGLLRAAVDGLKTSARRRAALTRHLWRPERFRRLLARFSGAGAQPLGRAEMLAKVEALGAQTMIDTAGKFIGLRSVSEIEARIEGLRADSTEAPLSAEEVAAINALLSLKDNCAAALGALNDLAETLVQIRPALVGFQRRLDALDARGIDLAKLPFEGSYGLTSMEYYDGFVFSFAHQGTVIASGGRYDALTTVLGNGRHIPAVGGVIRPDLLLAQKEAM</sequence>
<dbReference type="InterPro" id="IPR041715">
    <property type="entry name" value="HisRS-like_core"/>
</dbReference>
<dbReference type="InterPro" id="IPR045864">
    <property type="entry name" value="aa-tRNA-synth_II/BPL/LPL"/>
</dbReference>
<dbReference type="NCBIfam" id="NF008952">
    <property type="entry name" value="PRK12295.1-5"/>
    <property type="match status" value="1"/>
</dbReference>
<evidence type="ECO:0000313" key="2">
    <source>
        <dbReference type="EMBL" id="GLQ36224.1"/>
    </source>
</evidence>
<keyword evidence="2" id="KW-0808">Transferase</keyword>
<dbReference type="PIRSF" id="PIRSF001549">
    <property type="entry name" value="His-tRNA_synth"/>
    <property type="match status" value="1"/>
</dbReference>
<dbReference type="Pfam" id="PF13393">
    <property type="entry name" value="tRNA-synt_His"/>
    <property type="match status" value="1"/>
</dbReference>
<reference evidence="3" key="1">
    <citation type="journal article" date="2019" name="Int. J. Syst. Evol. Microbiol.">
        <title>The Global Catalogue of Microorganisms (GCM) 10K type strain sequencing project: providing services to taxonomists for standard genome sequencing and annotation.</title>
        <authorList>
            <consortium name="The Broad Institute Genomics Platform"/>
            <consortium name="The Broad Institute Genome Sequencing Center for Infectious Disease"/>
            <person name="Wu L."/>
            <person name="Ma J."/>
        </authorList>
    </citation>
    <scope>NUCLEOTIDE SEQUENCE [LARGE SCALE GENOMIC DNA]</scope>
    <source>
        <strain evidence="3">NBRC 110140</strain>
    </source>
</reference>
<feature type="domain" description="Class II Histidinyl-tRNA synthetase (HisRS)-like catalytic core" evidence="1">
    <location>
        <begin position="8"/>
        <end position="351"/>
    </location>
</feature>
<proteinExistence type="predicted"/>
<name>A0ABQ5VYF2_9RHOB</name>
<dbReference type="GO" id="GO:0016757">
    <property type="term" value="F:glycosyltransferase activity"/>
    <property type="evidence" value="ECO:0007669"/>
    <property type="project" value="UniProtKB-KW"/>
</dbReference>
<dbReference type="RefSeq" id="WP_284379861.1">
    <property type="nucleotide sequence ID" value="NZ_BSNN01000008.1"/>
</dbReference>
<evidence type="ECO:0000259" key="1">
    <source>
        <dbReference type="Pfam" id="PF13393"/>
    </source>
</evidence>